<feature type="region of interest" description="Disordered" evidence="2">
    <location>
        <begin position="1999"/>
        <end position="2046"/>
    </location>
</feature>
<dbReference type="SMART" id="SM00324">
    <property type="entry name" value="RhoGAP"/>
    <property type="match status" value="1"/>
</dbReference>
<name>A0A1R1PUJ8_ZANCU</name>
<feature type="compositionally biased region" description="Polar residues" evidence="2">
    <location>
        <begin position="859"/>
        <end position="913"/>
    </location>
</feature>
<organism evidence="5 6">
    <name type="scientific">Zancudomyces culisetae</name>
    <name type="common">Gut fungus</name>
    <name type="synonym">Smittium culisetae</name>
    <dbReference type="NCBI Taxonomy" id="1213189"/>
    <lineage>
        <taxon>Eukaryota</taxon>
        <taxon>Fungi</taxon>
        <taxon>Fungi incertae sedis</taxon>
        <taxon>Zoopagomycota</taxon>
        <taxon>Kickxellomycotina</taxon>
        <taxon>Harpellomycetes</taxon>
        <taxon>Harpellales</taxon>
        <taxon>Legeriomycetaceae</taxon>
        <taxon>Zancudomyces</taxon>
    </lineage>
</organism>
<evidence type="ECO:0000256" key="2">
    <source>
        <dbReference type="SAM" id="MobiDB-lite"/>
    </source>
</evidence>
<protein>
    <submittedName>
        <fullName evidence="5">Putative Rho-type GTPase-activating protein 2</fullName>
    </submittedName>
</protein>
<sequence length="2061" mass="231602">MKDIIDILKEEAKLIEDNGKLSKPNDIKNRDLLDSKIKPTAYKEDVLQDEQSNKDNQWQNELYKSNTYAYGMDYDEDPECDADVGSEDVCGVYKNGGLFFNKKSQLLNAGETPDSIIQMVCLEETDDPKEEQTDSVTGQHGQSLKWYNSHNHDSSKDQSGSLSSYEVELFNSQIESLGSASERAIIRDNESFTRDIDSTYSLKIDQWVSGPEKNGSSISNNNSALPENEKNASEYEASLLSEQQTENNLEMVEKDSLRNIARKQDDNTRKVALKSGLNDSMLNANKSILGELVSHKGSVTSLAKGVNSLIQFTGSNAPTRPIKKGDMINMLYTKNSSNLSINLVPGKKVYKNDQSSTSQYSKQPSNIQESELGVADKSARVATYSNTGMTIPGSRMDVKAGKEKSTFRNTRFYKLRVEDRMLLLSLFYFDVSINISRKRVKTTKDGKMSANYLITVTKENKETTSKQKERQESQSQVDKLWHIEKSYEDFQFLMLHVKNKLGGGNSASGNSYILPIELPRIYEFVTNDPKKSMQLKNKLEEIIKEYLTTNTETRYEVLAFLSSDLVANINEPKHILLGRKEGYLVKKGKNFGRWVKRYYMCNISQFAMEYYDKSGGKMLGKILLSNAVIYSDSSNFGKKKSNSSYFDRKNFCKNAFCVEEKLVSGKSSFHVFWADSDQEHSEWVVCLEYIVNVIRFGQQQAESTVDRYISQVEGDGAEKKYMPLLADLYLKKLPHNNIKATQTQLLPTKYSEQASNDSSFFGSDKKNSFQSGLKDTQSGSVKTQTLSKATSTNELYRGVCNGLTKHFSKSAAEFSGKSSHSKISSVENVESTATKRSEMQLHMDDGNYNLSSETRDMDTNSTYAKASVLSKSSETEHAGNTSYPNESNLSEPKNSSRSPAETSETKNLGTSISAEKIVCTPIPGTDASMVSPAEFQKPKNPSQIDQDKNNQFSEPTTNISSKEKLVDNSYKDNKEDVADTVRLFKKMDLTRISAYEMFLFKDTTKISYDVLKTPMQQNMHQNDTGTNKRTEKYDTSFLISGNSSNNGPGGKPSKELLNKHSRVFGLGSRMLKFGAKLKSSGQLLFKYNSSNSLKTCLSKPGMRRSSSGSTENSNKLVAGVFGVEFGIAAEKTKIRSDYNIPAIVYRCIEYLDENRVVFEKDIYLAEGDPNEVKELTDQFNILKDYNLLHSPSVYKNHSVANVLKQYLRSLPENILTIPLLQDFADLQTLTSRTERVEKCGKLLQSLPISNFTLLRALLGHLIRIVLNNTVNNMTLRKMSNIISPILRIPVFLFVLFAVEYKYLFNIGKSGSPSPTIPDPLPPEYFSEKLQQENGNRNVRISGIKRSFIVDGPLPDEYKPSKALKFESTNKDNIGVEIEIRNKNQDTASISTNLLNSSENEPHEVNFSEILPSAHGGTDPTKLSKIEPYLHSKIRLKRPVAKSLSNSPNDAGVRVEKPLRTIKSHDVDISNVPYNVSDLQPSFAAEMTKRNLDSVGELKNSQRINDSISISEVSSVNKTHDYFSDANIPFSSNDNIFSNSGSPFDTNSNLYICDNINMNSKLPKGNMGNHFAKKTGNLLLKLTTYKETAPNTNESNEKYVAISENYIDSIDASFGSDPRMPLFRSPRHDTTSTNSGYAFPSSKHNMKVNQLEISDTEYFEQLNIEEMVKPTSLSISDSLSRTEDQKLSPKFHHKLNTNTAGRRSRSFTESENLHNTDNHISVKLPRDSYDFMRESCIDDLDLLDGVSGVKTYPRNEFYNQSLNMSEFSTAGKLAGNINSSSIDEVDVFGLEVLDFNKEYISTNTTSRAEAHRPNTQDNKHLQSTTFKKAAEQSLRKDSINLGLNLDFSYGFDSCLNLNKKFPTLLDDDIAETCFASDISHHLEKSLNSPNPLDSQPSQFHNVKSVQGLAPDSKSFLDSTTLSPINLPKKDVISDIRFSIHELNLDFTIESPEPKSRSHKRQEDTHSHHSRGSNHGTQYLSNNHNEQKTLDDTFTNIRTTFDSTDQSQYPEYTSTPRRNLNKIKTSRPDKTPLLHSKPSNPIFLDSSQNTSIRTGKLLKLGSR</sequence>
<keyword evidence="6" id="KW-1185">Reference proteome</keyword>
<dbReference type="SMART" id="SM00233">
    <property type="entry name" value="PH"/>
    <property type="match status" value="1"/>
</dbReference>
<dbReference type="PROSITE" id="PS50003">
    <property type="entry name" value="PH_DOMAIN"/>
    <property type="match status" value="1"/>
</dbReference>
<feature type="compositionally biased region" description="Low complexity" evidence="2">
    <location>
        <begin position="815"/>
        <end position="825"/>
    </location>
</feature>
<gene>
    <name evidence="5" type="ORF">AX774_g1833</name>
</gene>
<feature type="compositionally biased region" description="Polar residues" evidence="2">
    <location>
        <begin position="134"/>
        <end position="149"/>
    </location>
</feature>
<reference evidence="6" key="1">
    <citation type="submission" date="2017-01" db="EMBL/GenBank/DDBJ databases">
        <authorList>
            <person name="Wang Y."/>
            <person name="White M."/>
            <person name="Kvist S."/>
            <person name="Moncalvo J.-M."/>
        </authorList>
    </citation>
    <scope>NUCLEOTIDE SEQUENCE [LARGE SCALE GENOMIC DNA]</scope>
    <source>
        <strain evidence="6">COL-18-3</strain>
    </source>
</reference>
<keyword evidence="1" id="KW-0343">GTPase activation</keyword>
<dbReference type="GO" id="GO:0007264">
    <property type="term" value="P:small GTPase-mediated signal transduction"/>
    <property type="evidence" value="ECO:0007669"/>
    <property type="project" value="InterPro"/>
</dbReference>
<feature type="compositionally biased region" description="Basic and acidic residues" evidence="2">
    <location>
        <begin position="1807"/>
        <end position="1819"/>
    </location>
</feature>
<evidence type="ECO:0000259" key="4">
    <source>
        <dbReference type="PROSITE" id="PS50238"/>
    </source>
</evidence>
<dbReference type="OrthoDB" id="185175at2759"/>
<dbReference type="InterPro" id="IPR008936">
    <property type="entry name" value="Rho_GTPase_activation_prot"/>
</dbReference>
<feature type="domain" description="PH" evidence="3">
    <location>
        <begin position="577"/>
        <end position="692"/>
    </location>
</feature>
<dbReference type="SUPFAM" id="SSF48350">
    <property type="entry name" value="GTPase activation domain, GAP"/>
    <property type="match status" value="1"/>
</dbReference>
<dbReference type="GO" id="GO:0031267">
    <property type="term" value="F:small GTPase binding"/>
    <property type="evidence" value="ECO:0007669"/>
    <property type="project" value="InterPro"/>
</dbReference>
<comment type="caution">
    <text evidence="5">The sequence shown here is derived from an EMBL/GenBank/DDBJ whole genome shotgun (WGS) entry which is preliminary data.</text>
</comment>
<evidence type="ECO:0000313" key="6">
    <source>
        <dbReference type="Proteomes" id="UP000188320"/>
    </source>
</evidence>
<dbReference type="EMBL" id="LSSK01000168">
    <property type="protein sequence ID" value="OMH84648.1"/>
    <property type="molecule type" value="Genomic_DNA"/>
</dbReference>
<dbReference type="PANTHER" id="PTHR12783:SF5">
    <property type="entry name" value="RALA-BINDING PROTEIN 1"/>
    <property type="match status" value="1"/>
</dbReference>
<feature type="compositionally biased region" description="Basic and acidic residues" evidence="2">
    <location>
        <begin position="1950"/>
        <end position="1965"/>
    </location>
</feature>
<dbReference type="InterPro" id="IPR011993">
    <property type="entry name" value="PH-like_dom_sf"/>
</dbReference>
<dbReference type="PANTHER" id="PTHR12783">
    <property type="entry name" value="RALA BINDING PROTEIN 1 RALBP1"/>
    <property type="match status" value="1"/>
</dbReference>
<evidence type="ECO:0000259" key="3">
    <source>
        <dbReference type="PROSITE" id="PS50003"/>
    </source>
</evidence>
<dbReference type="Gene3D" id="1.10.555.10">
    <property type="entry name" value="Rho GTPase activation protein"/>
    <property type="match status" value="1"/>
</dbReference>
<dbReference type="Pfam" id="PF00620">
    <property type="entry name" value="RhoGAP"/>
    <property type="match status" value="1"/>
</dbReference>
<feature type="compositionally biased region" description="Polar residues" evidence="2">
    <location>
        <begin position="939"/>
        <end position="958"/>
    </location>
</feature>
<dbReference type="Pfam" id="PF00169">
    <property type="entry name" value="PH"/>
    <property type="match status" value="1"/>
</dbReference>
<feature type="domain" description="Rho-GAP" evidence="4">
    <location>
        <begin position="1127"/>
        <end position="1324"/>
    </location>
</feature>
<dbReference type="Gene3D" id="2.30.29.30">
    <property type="entry name" value="Pleckstrin-homology domain (PH domain)/Phosphotyrosine-binding domain (PTB)"/>
    <property type="match status" value="1"/>
</dbReference>
<dbReference type="PROSITE" id="PS50238">
    <property type="entry name" value="RHOGAP"/>
    <property type="match status" value="1"/>
</dbReference>
<dbReference type="InterPro" id="IPR001849">
    <property type="entry name" value="PH_domain"/>
</dbReference>
<feature type="region of interest" description="Disordered" evidence="2">
    <location>
        <begin position="814"/>
        <end position="958"/>
    </location>
</feature>
<feature type="compositionally biased region" description="Basic and acidic residues" evidence="2">
    <location>
        <begin position="833"/>
        <end position="845"/>
    </location>
</feature>
<feature type="compositionally biased region" description="Polar residues" evidence="2">
    <location>
        <begin position="1999"/>
        <end position="2016"/>
    </location>
</feature>
<feature type="region of interest" description="Disordered" evidence="2">
    <location>
        <begin position="210"/>
        <end position="233"/>
    </location>
</feature>
<dbReference type="InterPro" id="IPR039767">
    <property type="entry name" value="RALBP1"/>
</dbReference>
<feature type="region of interest" description="Disordered" evidence="2">
    <location>
        <begin position="126"/>
        <end position="160"/>
    </location>
</feature>
<feature type="compositionally biased region" description="Polar residues" evidence="2">
    <location>
        <begin position="1971"/>
        <end position="1981"/>
    </location>
</feature>
<feature type="region of interest" description="Disordered" evidence="2">
    <location>
        <begin position="1803"/>
        <end position="1823"/>
    </location>
</feature>
<feature type="region of interest" description="Disordered" evidence="2">
    <location>
        <begin position="1949"/>
        <end position="1981"/>
    </location>
</feature>
<proteinExistence type="predicted"/>
<dbReference type="SUPFAM" id="SSF50729">
    <property type="entry name" value="PH domain-like"/>
    <property type="match status" value="1"/>
</dbReference>
<evidence type="ECO:0000313" key="5">
    <source>
        <dbReference type="EMBL" id="OMH84648.1"/>
    </source>
</evidence>
<dbReference type="GO" id="GO:0005096">
    <property type="term" value="F:GTPase activator activity"/>
    <property type="evidence" value="ECO:0007669"/>
    <property type="project" value="UniProtKB-KW"/>
</dbReference>
<accession>A0A1R1PUJ8</accession>
<dbReference type="Proteomes" id="UP000188320">
    <property type="component" value="Unassembled WGS sequence"/>
</dbReference>
<feature type="compositionally biased region" description="Polar residues" evidence="2">
    <location>
        <begin position="214"/>
        <end position="225"/>
    </location>
</feature>
<evidence type="ECO:0000256" key="1">
    <source>
        <dbReference type="ARBA" id="ARBA00022468"/>
    </source>
</evidence>
<dbReference type="InterPro" id="IPR000198">
    <property type="entry name" value="RhoGAP_dom"/>
</dbReference>